<dbReference type="EMBL" id="CP006771">
    <property type="protein sequence ID" value="AGX89263.1"/>
    <property type="molecule type" value="Genomic_DNA"/>
</dbReference>
<accession>U5NG67</accession>
<evidence type="ECO:0000313" key="2">
    <source>
        <dbReference type="Proteomes" id="UP000017119"/>
    </source>
</evidence>
<proteinExistence type="predicted"/>
<keyword evidence="2" id="KW-1185">Reference proteome</keyword>
<dbReference type="AlphaFoldDB" id="U5NG67"/>
<organism evidence="1 2">
    <name type="scientific">Mycoplasma parvum str. Indiana</name>
    <dbReference type="NCBI Taxonomy" id="1403316"/>
    <lineage>
        <taxon>Bacteria</taxon>
        <taxon>Bacillati</taxon>
        <taxon>Mycoplasmatota</taxon>
        <taxon>Mollicutes</taxon>
        <taxon>Mycoplasmataceae</taxon>
        <taxon>Mycoplasma</taxon>
    </lineage>
</organism>
<gene>
    <name evidence="1" type="ORF">PRV_02665</name>
</gene>
<dbReference type="HOGENOM" id="CLU_3101138_0_0_14"/>
<protein>
    <submittedName>
        <fullName evidence="1">Uncharacterized protein</fullName>
    </submittedName>
</protein>
<dbReference type="RefSeq" id="WP_022770431.1">
    <property type="nucleotide sequence ID" value="NC_022575.1"/>
</dbReference>
<name>U5NG67_9MOLU</name>
<evidence type="ECO:0000313" key="1">
    <source>
        <dbReference type="EMBL" id="AGX89263.1"/>
    </source>
</evidence>
<sequence length="51" mass="5852">MKVKFKFFSSDCKLSINSGTIFNLEKLLEEKKVNSLLLNNEKTKLSSTKVK</sequence>
<dbReference type="PATRIC" id="fig|1403316.3.peg.502"/>
<dbReference type="Proteomes" id="UP000017119">
    <property type="component" value="Chromosome"/>
</dbReference>
<reference evidence="1 2" key="1">
    <citation type="journal article" date="2013" name="Genome Announc.">
        <title>Genome Sequence of Mycoplasma parvum (Formerly Eperythrozoon parvum), a Diminutive Hemoplasma of the Pig.</title>
        <authorList>
            <person name="do Nascimento N.C."/>
            <person name="Dos Santos A.P."/>
            <person name="Chu Y."/>
            <person name="Guimaraes A.M."/>
            <person name="Pagliaro A."/>
            <person name="Messick J.B."/>
        </authorList>
    </citation>
    <scope>NUCLEOTIDE SEQUENCE [LARGE SCALE GENOMIC DNA]</scope>
    <source>
        <strain evidence="1 2">Indiana</strain>
    </source>
</reference>
<dbReference type="KEGG" id="mpv:PRV_02665"/>